<evidence type="ECO:0000313" key="3">
    <source>
        <dbReference type="EMBL" id="MFD1227379.1"/>
    </source>
</evidence>
<dbReference type="PANTHER" id="PTHR23028:SF131">
    <property type="entry name" value="BLR2367 PROTEIN"/>
    <property type="match status" value="1"/>
</dbReference>
<feature type="transmembrane region" description="Helical" evidence="1">
    <location>
        <begin position="313"/>
        <end position="333"/>
    </location>
</feature>
<keyword evidence="4" id="KW-1185">Reference proteome</keyword>
<feature type="transmembrane region" description="Helical" evidence="1">
    <location>
        <begin position="191"/>
        <end position="209"/>
    </location>
</feature>
<protein>
    <submittedName>
        <fullName evidence="3">Acyltransferase family protein</fullName>
        <ecNumber evidence="3">2.3.-.-</ecNumber>
    </submittedName>
</protein>
<evidence type="ECO:0000259" key="2">
    <source>
        <dbReference type="Pfam" id="PF01757"/>
    </source>
</evidence>
<feature type="transmembrane region" description="Helical" evidence="1">
    <location>
        <begin position="134"/>
        <end position="153"/>
    </location>
</feature>
<proteinExistence type="predicted"/>
<organism evidence="3 4">
    <name type="scientific">Pseudochrobactrum kiredjianiae</name>
    <dbReference type="NCBI Taxonomy" id="386305"/>
    <lineage>
        <taxon>Bacteria</taxon>
        <taxon>Pseudomonadati</taxon>
        <taxon>Pseudomonadota</taxon>
        <taxon>Alphaproteobacteria</taxon>
        <taxon>Hyphomicrobiales</taxon>
        <taxon>Brucellaceae</taxon>
        <taxon>Pseudochrobactrum</taxon>
    </lineage>
</organism>
<evidence type="ECO:0000256" key="1">
    <source>
        <dbReference type="SAM" id="Phobius"/>
    </source>
</evidence>
<dbReference type="EC" id="2.3.-.-" evidence="3"/>
<keyword evidence="3" id="KW-0808">Transferase</keyword>
<accession>A0ABW3V4K1</accession>
<gene>
    <name evidence="3" type="ORF">ACFQ35_09540</name>
</gene>
<dbReference type="InterPro" id="IPR050879">
    <property type="entry name" value="Acyltransferase_3"/>
</dbReference>
<feature type="transmembrane region" description="Helical" evidence="1">
    <location>
        <begin position="89"/>
        <end position="114"/>
    </location>
</feature>
<feature type="domain" description="Acyltransferase 3" evidence="2">
    <location>
        <begin position="12"/>
        <end position="330"/>
    </location>
</feature>
<name>A0ABW3V4K1_9HYPH</name>
<dbReference type="InterPro" id="IPR002656">
    <property type="entry name" value="Acyl_transf_3_dom"/>
</dbReference>
<comment type="caution">
    <text evidence="3">The sequence shown here is derived from an EMBL/GenBank/DDBJ whole genome shotgun (WGS) entry which is preliminary data.</text>
</comment>
<dbReference type="GO" id="GO:0016746">
    <property type="term" value="F:acyltransferase activity"/>
    <property type="evidence" value="ECO:0007669"/>
    <property type="project" value="UniProtKB-KW"/>
</dbReference>
<keyword evidence="3" id="KW-0012">Acyltransferase</keyword>
<evidence type="ECO:0000313" key="4">
    <source>
        <dbReference type="Proteomes" id="UP001597263"/>
    </source>
</evidence>
<keyword evidence="1" id="KW-0812">Transmembrane</keyword>
<dbReference type="EMBL" id="JBHTMA010000034">
    <property type="protein sequence ID" value="MFD1227379.1"/>
    <property type="molecule type" value="Genomic_DNA"/>
</dbReference>
<dbReference type="Pfam" id="PF01757">
    <property type="entry name" value="Acyl_transf_3"/>
    <property type="match status" value="1"/>
</dbReference>
<feature type="transmembrane region" description="Helical" evidence="1">
    <location>
        <begin position="283"/>
        <end position="301"/>
    </location>
</feature>
<sequence length="358" mass="40764">MNKQLQLKTLQQGRGLAAMAVVAFHLSLLLGNFRYLNDAVFLDFTYRGNLGVDFFFVLSGFIIVFAHYKDIDRPNHISEYLLKRFTRLFPVYWLYTAIFCSLVALGIGSASIVPETLNNWISTVFLIRLDSFELPITPAWTLIHELAFYLVFATLILNRTLGIIILSAWLITGGLVFQYADEGSRSPLTTYFSPLNFNFIIGMAAFYAFQKFSSINMKPAFLSGLILFIIIYILENRGISYNYLQIAYALSFGLLILGSASYERSGFKAEKFKILSLIGDASYTIYLTHLAFLGLFSKIVIKLSQYFPLNPAAIYSIVFVLTIICGCLLYSFVERPLLQYCRKFLAKNRRNRLITETV</sequence>
<keyword evidence="1" id="KW-0472">Membrane</keyword>
<feature type="transmembrane region" description="Helical" evidence="1">
    <location>
        <begin position="50"/>
        <end position="68"/>
    </location>
</feature>
<dbReference type="PANTHER" id="PTHR23028">
    <property type="entry name" value="ACETYLTRANSFERASE"/>
    <property type="match status" value="1"/>
</dbReference>
<dbReference type="RefSeq" id="WP_289388023.1">
    <property type="nucleotide sequence ID" value="NZ_JAUCBM010000008.1"/>
</dbReference>
<feature type="transmembrane region" description="Helical" evidence="1">
    <location>
        <begin position="216"/>
        <end position="234"/>
    </location>
</feature>
<feature type="transmembrane region" description="Helical" evidence="1">
    <location>
        <begin position="160"/>
        <end position="179"/>
    </location>
</feature>
<keyword evidence="1" id="KW-1133">Transmembrane helix</keyword>
<dbReference type="Proteomes" id="UP001597263">
    <property type="component" value="Unassembled WGS sequence"/>
</dbReference>
<feature type="transmembrane region" description="Helical" evidence="1">
    <location>
        <begin position="12"/>
        <end position="30"/>
    </location>
</feature>
<reference evidence="4" key="1">
    <citation type="journal article" date="2019" name="Int. J. Syst. Evol. Microbiol.">
        <title>The Global Catalogue of Microorganisms (GCM) 10K type strain sequencing project: providing services to taxonomists for standard genome sequencing and annotation.</title>
        <authorList>
            <consortium name="The Broad Institute Genomics Platform"/>
            <consortium name="The Broad Institute Genome Sequencing Center for Infectious Disease"/>
            <person name="Wu L."/>
            <person name="Ma J."/>
        </authorList>
    </citation>
    <scope>NUCLEOTIDE SEQUENCE [LARGE SCALE GENOMIC DNA]</scope>
    <source>
        <strain evidence="4">CCUG 49584</strain>
    </source>
</reference>
<feature type="transmembrane region" description="Helical" evidence="1">
    <location>
        <begin position="240"/>
        <end position="262"/>
    </location>
</feature>